<proteinExistence type="predicted"/>
<organism evidence="1 2">
    <name type="scientific">Actinoallomurus oryzae</name>
    <dbReference type="NCBI Taxonomy" id="502180"/>
    <lineage>
        <taxon>Bacteria</taxon>
        <taxon>Bacillati</taxon>
        <taxon>Actinomycetota</taxon>
        <taxon>Actinomycetes</taxon>
        <taxon>Streptosporangiales</taxon>
        <taxon>Thermomonosporaceae</taxon>
        <taxon>Actinoallomurus</taxon>
    </lineage>
</organism>
<evidence type="ECO:0000313" key="1">
    <source>
        <dbReference type="EMBL" id="GAA4505689.1"/>
    </source>
</evidence>
<comment type="caution">
    <text evidence="1">The sequence shown here is derived from an EMBL/GenBank/DDBJ whole genome shotgun (WGS) entry which is preliminary data.</text>
</comment>
<name>A0ABP8QMC3_9ACTN</name>
<gene>
    <name evidence="1" type="ORF">GCM10023191_061760</name>
</gene>
<protein>
    <submittedName>
        <fullName evidence="1">Uncharacterized protein</fullName>
    </submittedName>
</protein>
<evidence type="ECO:0000313" key="2">
    <source>
        <dbReference type="Proteomes" id="UP001500503"/>
    </source>
</evidence>
<dbReference type="Proteomes" id="UP001500503">
    <property type="component" value="Unassembled WGS sequence"/>
</dbReference>
<reference evidence="2" key="1">
    <citation type="journal article" date="2019" name="Int. J. Syst. Evol. Microbiol.">
        <title>The Global Catalogue of Microorganisms (GCM) 10K type strain sequencing project: providing services to taxonomists for standard genome sequencing and annotation.</title>
        <authorList>
            <consortium name="The Broad Institute Genomics Platform"/>
            <consortium name="The Broad Institute Genome Sequencing Center for Infectious Disease"/>
            <person name="Wu L."/>
            <person name="Ma J."/>
        </authorList>
    </citation>
    <scope>NUCLEOTIDE SEQUENCE [LARGE SCALE GENOMIC DNA]</scope>
    <source>
        <strain evidence="2">JCM 17933</strain>
    </source>
</reference>
<dbReference type="EMBL" id="BAABHF010000038">
    <property type="protein sequence ID" value="GAA4505689.1"/>
    <property type="molecule type" value="Genomic_DNA"/>
</dbReference>
<accession>A0ABP8QMC3</accession>
<keyword evidence="2" id="KW-1185">Reference proteome</keyword>
<sequence length="78" mass="8287">MLLTRRSRNAAPTTVTHSDISDFISSPPCFLNSNPILTERNMAREEIVNLLMDVFGGLAGAVSGHTVSDTGNLKGSAI</sequence>